<dbReference type="InterPro" id="IPR055518">
    <property type="entry name" value="DUF7092"/>
</dbReference>
<reference evidence="11 12" key="1">
    <citation type="submission" date="2017-09" db="EMBL/GenBank/DDBJ databases">
        <title>Pseudomonas abyssi sp. nov. isolated from Abyssopelagic Water.</title>
        <authorList>
            <person name="Wei Y."/>
        </authorList>
    </citation>
    <scope>NUCLEOTIDE SEQUENCE [LARGE SCALE GENOMIC DNA]</scope>
    <source>
        <strain evidence="11 12">MT5</strain>
    </source>
</reference>
<dbReference type="EMBL" id="NTMR01000003">
    <property type="protein sequence ID" value="PBK05415.1"/>
    <property type="molecule type" value="Genomic_DNA"/>
</dbReference>
<dbReference type="CDD" id="cd07332">
    <property type="entry name" value="M48C_Oma1_like"/>
    <property type="match status" value="1"/>
</dbReference>
<proteinExistence type="inferred from homology"/>
<feature type="transmembrane region" description="Helical" evidence="8">
    <location>
        <begin position="129"/>
        <end position="152"/>
    </location>
</feature>
<dbReference type="GO" id="GO:0046872">
    <property type="term" value="F:metal ion binding"/>
    <property type="evidence" value="ECO:0007669"/>
    <property type="project" value="UniProtKB-KW"/>
</dbReference>
<feature type="domain" description="Peptidase M48" evidence="9">
    <location>
        <begin position="226"/>
        <end position="371"/>
    </location>
</feature>
<dbReference type="InterPro" id="IPR051156">
    <property type="entry name" value="Mito/Outer_Membr_Metalloprot"/>
</dbReference>
<dbReference type="AlphaFoldDB" id="A0A2A3ML65"/>
<evidence type="ECO:0000259" key="10">
    <source>
        <dbReference type="Pfam" id="PF23368"/>
    </source>
</evidence>
<dbReference type="PANTHER" id="PTHR22726:SF1">
    <property type="entry name" value="METALLOENDOPEPTIDASE OMA1, MITOCHONDRIAL"/>
    <property type="match status" value="1"/>
</dbReference>
<feature type="region of interest" description="Disordered" evidence="7">
    <location>
        <begin position="341"/>
        <end position="366"/>
    </location>
</feature>
<dbReference type="PANTHER" id="PTHR22726">
    <property type="entry name" value="METALLOENDOPEPTIDASE OMA1"/>
    <property type="match status" value="1"/>
</dbReference>
<dbReference type="GO" id="GO:0016020">
    <property type="term" value="C:membrane"/>
    <property type="evidence" value="ECO:0007669"/>
    <property type="project" value="TreeGrafter"/>
</dbReference>
<keyword evidence="8" id="KW-0812">Transmembrane</keyword>
<keyword evidence="1 6" id="KW-0645">Protease</keyword>
<evidence type="ECO:0000256" key="2">
    <source>
        <dbReference type="ARBA" id="ARBA00022723"/>
    </source>
</evidence>
<keyword evidence="4 6" id="KW-0862">Zinc</keyword>
<evidence type="ECO:0000256" key="7">
    <source>
        <dbReference type="SAM" id="MobiDB-lite"/>
    </source>
</evidence>
<evidence type="ECO:0000313" key="12">
    <source>
        <dbReference type="Proteomes" id="UP000242313"/>
    </source>
</evidence>
<comment type="caution">
    <text evidence="11">The sequence shown here is derived from an EMBL/GenBank/DDBJ whole genome shotgun (WGS) entry which is preliminary data.</text>
</comment>
<evidence type="ECO:0000259" key="9">
    <source>
        <dbReference type="Pfam" id="PF01435"/>
    </source>
</evidence>
<protein>
    <submittedName>
        <fullName evidence="11">Zn-dependent protease</fullName>
    </submittedName>
</protein>
<evidence type="ECO:0000256" key="8">
    <source>
        <dbReference type="SAM" id="Phobius"/>
    </source>
</evidence>
<evidence type="ECO:0000256" key="5">
    <source>
        <dbReference type="ARBA" id="ARBA00023049"/>
    </source>
</evidence>
<sequence>MALSPVRRSTPVPSAWSWGTPLMSASALADGPVTGRYFDGQSSQARAAEARVDAGQLELRLESGERLQFAADQVRLGMQVGSAGCYLHLADGAVLESTDVAGVQALVRALRSSTSGTLWLHRLEISPRLIVLSLLVTVALMVGGVVWGVPWASDRIAHMLPESLEELAGSEALDAIDRTWADPSELTEARQQALLAHMQPSLQWLTEQYPERTLKVHFRSAPALGANAFALPGGHLVFTDEMVELAQHDDELVAVLAHEAGHAVHRHGMRNLVQGSLLVFVMASMTGDISAASDLVAGVPALMATLAYRRGMEEEADDFALDMLRARQIPPTRFVDIMQRLDPPGEGDDEDSVARFLSTHPPTPERIERFQAAQ</sequence>
<organism evidence="11 12">
    <name type="scientific">Pseudomonas abyssi</name>
    <dbReference type="NCBI Taxonomy" id="170540"/>
    <lineage>
        <taxon>Bacteria</taxon>
        <taxon>Pseudomonadati</taxon>
        <taxon>Pseudomonadota</taxon>
        <taxon>Gammaproteobacteria</taxon>
        <taxon>Pseudomonadales</taxon>
        <taxon>Pseudomonadaceae</taxon>
        <taxon>Pseudomonas</taxon>
    </lineage>
</organism>
<dbReference type="Proteomes" id="UP000242313">
    <property type="component" value="Unassembled WGS sequence"/>
</dbReference>
<keyword evidence="12" id="KW-1185">Reference proteome</keyword>
<keyword evidence="8" id="KW-0472">Membrane</keyword>
<gene>
    <name evidence="11" type="ORF">CNQ84_02605</name>
</gene>
<evidence type="ECO:0000256" key="3">
    <source>
        <dbReference type="ARBA" id="ARBA00022801"/>
    </source>
</evidence>
<dbReference type="Pfam" id="PF01435">
    <property type="entry name" value="Peptidase_M48"/>
    <property type="match status" value="1"/>
</dbReference>
<keyword evidence="5 6" id="KW-0482">Metalloprotease</keyword>
<dbReference type="GO" id="GO:0004222">
    <property type="term" value="F:metalloendopeptidase activity"/>
    <property type="evidence" value="ECO:0007669"/>
    <property type="project" value="InterPro"/>
</dbReference>
<dbReference type="Pfam" id="PF23368">
    <property type="entry name" value="DUF7092"/>
    <property type="match status" value="1"/>
</dbReference>
<dbReference type="GO" id="GO:0051603">
    <property type="term" value="P:proteolysis involved in protein catabolic process"/>
    <property type="evidence" value="ECO:0007669"/>
    <property type="project" value="TreeGrafter"/>
</dbReference>
<accession>A0A2A3ML65</accession>
<feature type="domain" description="DUF7092" evidence="10">
    <location>
        <begin position="33"/>
        <end position="109"/>
    </location>
</feature>
<comment type="similarity">
    <text evidence="6">Belongs to the peptidase M48 family.</text>
</comment>
<dbReference type="InterPro" id="IPR001915">
    <property type="entry name" value="Peptidase_M48"/>
</dbReference>
<keyword evidence="2" id="KW-0479">Metal-binding</keyword>
<evidence type="ECO:0000256" key="6">
    <source>
        <dbReference type="RuleBase" id="RU003983"/>
    </source>
</evidence>
<name>A0A2A3ML65_9PSED</name>
<evidence type="ECO:0000256" key="1">
    <source>
        <dbReference type="ARBA" id="ARBA00022670"/>
    </source>
</evidence>
<keyword evidence="8" id="KW-1133">Transmembrane helix</keyword>
<evidence type="ECO:0000256" key="4">
    <source>
        <dbReference type="ARBA" id="ARBA00022833"/>
    </source>
</evidence>
<evidence type="ECO:0000313" key="11">
    <source>
        <dbReference type="EMBL" id="PBK05415.1"/>
    </source>
</evidence>
<keyword evidence="3 6" id="KW-0378">Hydrolase</keyword>
<dbReference type="Gene3D" id="3.30.2010.10">
    <property type="entry name" value="Metalloproteases ('zincins'), catalytic domain"/>
    <property type="match status" value="1"/>
</dbReference>
<comment type="cofactor">
    <cofactor evidence="6">
        <name>Zn(2+)</name>
        <dbReference type="ChEBI" id="CHEBI:29105"/>
    </cofactor>
    <text evidence="6">Binds 1 zinc ion per subunit.</text>
</comment>